<keyword evidence="2" id="KW-1185">Reference proteome</keyword>
<dbReference type="RefSeq" id="WP_175480171.1">
    <property type="nucleotide sequence ID" value="NZ_FOFD01000004.1"/>
</dbReference>
<dbReference type="EMBL" id="FOFD01000004">
    <property type="protein sequence ID" value="SER19154.1"/>
    <property type="molecule type" value="Genomic_DNA"/>
</dbReference>
<accession>A0A1H9M645</accession>
<evidence type="ECO:0000313" key="2">
    <source>
        <dbReference type="Proteomes" id="UP000199114"/>
    </source>
</evidence>
<gene>
    <name evidence="1" type="ORF">SAMN04489841_3219</name>
</gene>
<name>A0A1H9M645_9EURY</name>
<reference evidence="2" key="1">
    <citation type="submission" date="2016-10" db="EMBL/GenBank/DDBJ databases">
        <authorList>
            <person name="Varghese N."/>
            <person name="Submissions S."/>
        </authorList>
    </citation>
    <scope>NUCLEOTIDE SEQUENCE [LARGE SCALE GENOMIC DNA]</scope>
    <source>
        <strain evidence="2">DSM 25055</strain>
    </source>
</reference>
<dbReference type="Proteomes" id="UP000199114">
    <property type="component" value="Unassembled WGS sequence"/>
</dbReference>
<dbReference type="AlphaFoldDB" id="A0A1H9M645"/>
<proteinExistence type="predicted"/>
<evidence type="ECO:0000313" key="1">
    <source>
        <dbReference type="EMBL" id="SER19154.1"/>
    </source>
</evidence>
<protein>
    <submittedName>
        <fullName evidence="1">Uncharacterized protein</fullName>
    </submittedName>
</protein>
<organism evidence="1 2">
    <name type="scientific">Natrinema salaciae</name>
    <dbReference type="NCBI Taxonomy" id="1186196"/>
    <lineage>
        <taxon>Archaea</taxon>
        <taxon>Methanobacteriati</taxon>
        <taxon>Methanobacteriota</taxon>
        <taxon>Stenosarchaea group</taxon>
        <taxon>Halobacteria</taxon>
        <taxon>Halobacteriales</taxon>
        <taxon>Natrialbaceae</taxon>
        <taxon>Natrinema</taxon>
    </lineage>
</organism>
<sequence length="56" mass="6201">MIDETIPEPSSQANILETVRNGTNSTTPVEPTIPIRSTDLETTGSSVDRVRFRLEQ</sequence>